<gene>
    <name evidence="2" type="ORF">TRAPUB_6627</name>
</gene>
<sequence length="536" mass="59466">MNAVQPVLTPQEKVPVEIWLEILALVPETADLHSLSLTSRRFYDLTVRALHRNIVWTNPAHAARSLPVWDTYPGMDLAVRSLELGISSALPGMSDTLIGLDGQPEVPPVPRPHLLEDGIILERTIRLHGLGSQPTITFASPALHDAMFARIGTFKNIAALAFTNMIITNTHFALVHSLPQLRSLRLDVCLFREGRGGPPPTFNHADLPLTELTIVNLRRQISAVVHSHVHFDEHSANLTAVLSLCTARSLRTLTVDASADVFKLIYNAWNADARGWAIPADLAHVFVVRRRAARGEPVYLGEETFPHTDLYHFAVRALSLRTLSTPIFVPPNTAIAAEALPLGLERFAAPAETAEVVAAARDVKALGVLKCALTVNGKDVIQALESVSVARPGLKMLMLELPRGWDEEVLSAVVKLFKDLRRLKIVYEGTEGPSEDFLVTLGPEFLSRMPNLHTLQIYAQQELLDTKANHPKYLYDSSFESIEEELVNLVIPYNRYCPTLRKVQFLTGYVAARTCGEAGWVVERLRRLEVKDDLSF</sequence>
<evidence type="ECO:0000259" key="1">
    <source>
        <dbReference type="Pfam" id="PF12937"/>
    </source>
</evidence>
<dbReference type="OrthoDB" id="5354526at2759"/>
<dbReference type="InterPro" id="IPR001810">
    <property type="entry name" value="F-box_dom"/>
</dbReference>
<accession>A0A1M2V5B0</accession>
<name>A0A1M2V5B0_TRAPU</name>
<dbReference type="EMBL" id="MNAD01001649">
    <property type="protein sequence ID" value="OJT02771.1"/>
    <property type="molecule type" value="Genomic_DNA"/>
</dbReference>
<dbReference type="Pfam" id="PF12937">
    <property type="entry name" value="F-box-like"/>
    <property type="match status" value="1"/>
</dbReference>
<reference evidence="2 3" key="1">
    <citation type="submission" date="2016-10" db="EMBL/GenBank/DDBJ databases">
        <title>Genome sequence of the basidiomycete white-rot fungus Trametes pubescens.</title>
        <authorList>
            <person name="Makela M.R."/>
            <person name="Granchi Z."/>
            <person name="Peng M."/>
            <person name="De Vries R.P."/>
            <person name="Grigoriev I."/>
            <person name="Riley R."/>
            <person name="Hilden K."/>
        </authorList>
    </citation>
    <scope>NUCLEOTIDE SEQUENCE [LARGE SCALE GENOMIC DNA]</scope>
    <source>
        <strain evidence="2 3">FBCC735</strain>
    </source>
</reference>
<organism evidence="2 3">
    <name type="scientific">Trametes pubescens</name>
    <name type="common">White-rot fungus</name>
    <dbReference type="NCBI Taxonomy" id="154538"/>
    <lineage>
        <taxon>Eukaryota</taxon>
        <taxon>Fungi</taxon>
        <taxon>Dikarya</taxon>
        <taxon>Basidiomycota</taxon>
        <taxon>Agaricomycotina</taxon>
        <taxon>Agaricomycetes</taxon>
        <taxon>Polyporales</taxon>
        <taxon>Polyporaceae</taxon>
        <taxon>Trametes</taxon>
    </lineage>
</organism>
<dbReference type="AlphaFoldDB" id="A0A1M2V5B0"/>
<comment type="caution">
    <text evidence="2">The sequence shown here is derived from an EMBL/GenBank/DDBJ whole genome shotgun (WGS) entry which is preliminary data.</text>
</comment>
<protein>
    <recommendedName>
        <fullName evidence="1">F-box domain-containing protein</fullName>
    </recommendedName>
</protein>
<dbReference type="OMA" id="VIPWNRY"/>
<evidence type="ECO:0000313" key="3">
    <source>
        <dbReference type="Proteomes" id="UP000184267"/>
    </source>
</evidence>
<dbReference type="Proteomes" id="UP000184267">
    <property type="component" value="Unassembled WGS sequence"/>
</dbReference>
<dbReference type="STRING" id="154538.A0A1M2V5B0"/>
<keyword evidence="3" id="KW-1185">Reference proteome</keyword>
<proteinExistence type="predicted"/>
<evidence type="ECO:0000313" key="2">
    <source>
        <dbReference type="EMBL" id="OJT02771.1"/>
    </source>
</evidence>
<feature type="domain" description="F-box" evidence="1">
    <location>
        <begin position="14"/>
        <end position="54"/>
    </location>
</feature>